<keyword evidence="1" id="KW-1133">Transmembrane helix</keyword>
<protein>
    <submittedName>
        <fullName evidence="2">Uncharacterized protein</fullName>
    </submittedName>
</protein>
<feature type="transmembrane region" description="Helical" evidence="1">
    <location>
        <begin position="348"/>
        <end position="368"/>
    </location>
</feature>
<comment type="caution">
    <text evidence="2">The sequence shown here is derived from an EMBL/GenBank/DDBJ whole genome shotgun (WGS) entry which is preliminary data.</text>
</comment>
<evidence type="ECO:0000313" key="2">
    <source>
        <dbReference type="EMBL" id="PIS09185.1"/>
    </source>
</evidence>
<feature type="transmembrane region" description="Helical" evidence="1">
    <location>
        <begin position="152"/>
        <end position="170"/>
    </location>
</feature>
<feature type="transmembrane region" description="Helical" evidence="1">
    <location>
        <begin position="295"/>
        <end position="315"/>
    </location>
</feature>
<accession>A0A2H0W9E9</accession>
<keyword evidence="1" id="KW-0812">Transmembrane</keyword>
<evidence type="ECO:0000256" key="1">
    <source>
        <dbReference type="SAM" id="Phobius"/>
    </source>
</evidence>
<gene>
    <name evidence="2" type="ORF">COT75_02910</name>
</gene>
<dbReference type="EMBL" id="PEZT01000016">
    <property type="protein sequence ID" value="PIS09185.1"/>
    <property type="molecule type" value="Genomic_DNA"/>
</dbReference>
<dbReference type="AlphaFoldDB" id="A0A2H0W9E9"/>
<feature type="transmembrane region" description="Helical" evidence="1">
    <location>
        <begin position="6"/>
        <end position="24"/>
    </location>
</feature>
<feature type="transmembrane region" description="Helical" evidence="1">
    <location>
        <begin position="222"/>
        <end position="242"/>
    </location>
</feature>
<proteinExistence type="predicted"/>
<reference evidence="3" key="1">
    <citation type="submission" date="2017-09" db="EMBL/GenBank/DDBJ databases">
        <title>Depth-based differentiation of microbial function through sediment-hosted aquifers and enrichment of novel symbionts in the deep terrestrial subsurface.</title>
        <authorList>
            <person name="Probst A.J."/>
            <person name="Ladd B."/>
            <person name="Jarett J.K."/>
            <person name="Geller-Mcgrath D.E."/>
            <person name="Sieber C.M.K."/>
            <person name="Emerson J.B."/>
            <person name="Anantharaman K."/>
            <person name="Thomas B.C."/>
            <person name="Malmstrom R."/>
            <person name="Stieglmeier M."/>
            <person name="Klingl A."/>
            <person name="Woyke T."/>
            <person name="Ryan C.M."/>
            <person name="Banfield J.F."/>
        </authorList>
    </citation>
    <scope>NUCLEOTIDE SEQUENCE [LARGE SCALE GENOMIC DNA]</scope>
</reference>
<name>A0A2H0W9E9_9BACT</name>
<sequence>MKSLKILNILLLLAISLSFITFLIKNISFYQPEFNLGKLELLYSQSQFAQNPDDRKQIIEDEDLYAYSGWKYLTTGKLDQINIEHPPLGKYMIGFSILLFKNQNIGQIFWGIIFLVLFYKLALKTTKNIPLSLALILIFLQEKIFQEQLTHSLLDLSLAVFLLAFFLNLVSQNKESKINLITQGLLLGIISSLKYPTIGFIAWLTMILYFFVKKEKNILKKILIPGLVAFFVFLFSYFPFFLKNPQPISFFNLQLEALKIHLSHVPEYPKGQVFKVLSFNRWLTWWGSEKYIKTVFWNFLWPVLSLNFLFSLIFFKKLFKKNLLVNFWSLNYLLFLSLRLFFPRYLFLLLPFLYLNLCYNGLYLYKAIQAGGERKR</sequence>
<feature type="transmembrane region" description="Helical" evidence="1">
    <location>
        <begin position="105"/>
        <end position="123"/>
    </location>
</feature>
<organism evidence="2 3">
    <name type="scientific">Candidatus Beckwithbacteria bacterium CG10_big_fil_rev_8_21_14_0_10_34_10</name>
    <dbReference type="NCBI Taxonomy" id="1974495"/>
    <lineage>
        <taxon>Bacteria</taxon>
        <taxon>Candidatus Beckwithiibacteriota</taxon>
    </lineage>
</organism>
<feature type="transmembrane region" description="Helical" evidence="1">
    <location>
        <begin position="185"/>
        <end position="210"/>
    </location>
</feature>
<evidence type="ECO:0000313" key="3">
    <source>
        <dbReference type="Proteomes" id="UP000230093"/>
    </source>
</evidence>
<keyword evidence="1" id="KW-0472">Membrane</keyword>
<feature type="transmembrane region" description="Helical" evidence="1">
    <location>
        <begin position="322"/>
        <end position="342"/>
    </location>
</feature>
<dbReference type="Proteomes" id="UP000230093">
    <property type="component" value="Unassembled WGS sequence"/>
</dbReference>